<comment type="caution">
    <text evidence="2">The sequence shown here is derived from an EMBL/GenBank/DDBJ whole genome shotgun (WGS) entry which is preliminary data.</text>
</comment>
<dbReference type="EMBL" id="BKCJ011100121">
    <property type="protein sequence ID" value="GFC85469.1"/>
    <property type="molecule type" value="Genomic_DNA"/>
</dbReference>
<evidence type="ECO:0000313" key="2">
    <source>
        <dbReference type="EMBL" id="GFC85469.1"/>
    </source>
</evidence>
<feature type="non-terminal residue" evidence="2">
    <location>
        <position position="220"/>
    </location>
</feature>
<feature type="region of interest" description="Disordered" evidence="1">
    <location>
        <begin position="1"/>
        <end position="31"/>
    </location>
</feature>
<feature type="region of interest" description="Disordered" evidence="1">
    <location>
        <begin position="103"/>
        <end position="135"/>
    </location>
</feature>
<feature type="non-terminal residue" evidence="2">
    <location>
        <position position="1"/>
    </location>
</feature>
<gene>
    <name evidence="2" type="ORF">Tci_857439</name>
</gene>
<name>A0A699RDW8_TANCI</name>
<proteinExistence type="predicted"/>
<feature type="compositionally biased region" description="Basic and acidic residues" evidence="1">
    <location>
        <begin position="1"/>
        <end position="11"/>
    </location>
</feature>
<sequence length="220" mass="24325">KLLASQKHDKQGLGYCSSENDSESLPPSYPSDRLQLSGGYNVVPPPITGNFMPQKPDLVFYTAPIVVETDHLALTVQLSPTKPVQDISHTTRPMEPIIEDWVSDSEEESKPNDPQSAPILAATPKPTIPKTNCSSKRKNRKTCFVCRSVDHLIKDCNFHAKPKTSPTPKNYAHRGYNKQHASFTKKHPQKHIVRAVVLTKSKPVSVTAARPVSATVPKIM</sequence>
<protein>
    <submittedName>
        <fullName evidence="2">Uncharacterized protein</fullName>
    </submittedName>
</protein>
<evidence type="ECO:0000256" key="1">
    <source>
        <dbReference type="SAM" id="MobiDB-lite"/>
    </source>
</evidence>
<organism evidence="2">
    <name type="scientific">Tanacetum cinerariifolium</name>
    <name type="common">Dalmatian daisy</name>
    <name type="synonym">Chrysanthemum cinerariifolium</name>
    <dbReference type="NCBI Taxonomy" id="118510"/>
    <lineage>
        <taxon>Eukaryota</taxon>
        <taxon>Viridiplantae</taxon>
        <taxon>Streptophyta</taxon>
        <taxon>Embryophyta</taxon>
        <taxon>Tracheophyta</taxon>
        <taxon>Spermatophyta</taxon>
        <taxon>Magnoliopsida</taxon>
        <taxon>eudicotyledons</taxon>
        <taxon>Gunneridae</taxon>
        <taxon>Pentapetalae</taxon>
        <taxon>asterids</taxon>
        <taxon>campanulids</taxon>
        <taxon>Asterales</taxon>
        <taxon>Asteraceae</taxon>
        <taxon>Asteroideae</taxon>
        <taxon>Anthemideae</taxon>
        <taxon>Anthemidinae</taxon>
        <taxon>Tanacetum</taxon>
    </lineage>
</organism>
<accession>A0A699RDW8</accession>
<dbReference type="AlphaFoldDB" id="A0A699RDW8"/>
<reference evidence="2" key="1">
    <citation type="journal article" date="2019" name="Sci. Rep.">
        <title>Draft genome of Tanacetum cinerariifolium, the natural source of mosquito coil.</title>
        <authorList>
            <person name="Yamashiro T."/>
            <person name="Shiraishi A."/>
            <person name="Satake H."/>
            <person name="Nakayama K."/>
        </authorList>
    </citation>
    <scope>NUCLEOTIDE SEQUENCE</scope>
</reference>